<dbReference type="AlphaFoldDB" id="A0A915Q7Z8"/>
<keyword evidence="2" id="KW-1185">Reference proteome</keyword>
<dbReference type="WBParaSite" id="sdigi.contig9.g1019.t1">
    <property type="protein sequence ID" value="sdigi.contig9.g1019.t1"/>
    <property type="gene ID" value="sdigi.contig9.g1019"/>
</dbReference>
<feature type="signal peptide" evidence="1">
    <location>
        <begin position="1"/>
        <end position="17"/>
    </location>
</feature>
<accession>A0A915Q7Z8</accession>
<keyword evidence="1" id="KW-0732">Signal</keyword>
<feature type="chain" id="PRO_5037172916" evidence="1">
    <location>
        <begin position="18"/>
        <end position="260"/>
    </location>
</feature>
<evidence type="ECO:0000256" key="1">
    <source>
        <dbReference type="SAM" id="SignalP"/>
    </source>
</evidence>
<sequence length="260" mass="29924">MLAVILIAISAELVASALNSFKFNSERCYDSLTKCAKTFDAFTALDTDRINAKMIVEFCTNHTYAIIPCVANKLGEKKKGSTLFDKSHILQSCIRKDSIHYPSMGEMMQLKKIEHLFLYGCVYNNVLDLVDTDCYNEMIRECINKNPPDRRCFQWECKEKGYNVFKKLNITAERERAINDVEEALSLPLSTNHELNIPTTTTELPYVFRQETLPLSSIDMKNTDDEDWILDPTRRQLAHIIEPIYSLQFITIPTLIMIAF</sequence>
<proteinExistence type="predicted"/>
<protein>
    <submittedName>
        <fullName evidence="3">Uncharacterized protein</fullName>
    </submittedName>
</protein>
<organism evidence="2 3">
    <name type="scientific">Setaria digitata</name>
    <dbReference type="NCBI Taxonomy" id="48799"/>
    <lineage>
        <taxon>Eukaryota</taxon>
        <taxon>Metazoa</taxon>
        <taxon>Ecdysozoa</taxon>
        <taxon>Nematoda</taxon>
        <taxon>Chromadorea</taxon>
        <taxon>Rhabditida</taxon>
        <taxon>Spirurina</taxon>
        <taxon>Spiruromorpha</taxon>
        <taxon>Filarioidea</taxon>
        <taxon>Setariidae</taxon>
        <taxon>Setaria</taxon>
    </lineage>
</organism>
<evidence type="ECO:0000313" key="3">
    <source>
        <dbReference type="WBParaSite" id="sdigi.contig9.g1019.t1"/>
    </source>
</evidence>
<dbReference type="Proteomes" id="UP000887581">
    <property type="component" value="Unplaced"/>
</dbReference>
<evidence type="ECO:0000313" key="2">
    <source>
        <dbReference type="Proteomes" id="UP000887581"/>
    </source>
</evidence>
<name>A0A915Q7Z8_9BILA</name>
<reference evidence="3" key="1">
    <citation type="submission" date="2022-11" db="UniProtKB">
        <authorList>
            <consortium name="WormBaseParasite"/>
        </authorList>
    </citation>
    <scope>IDENTIFICATION</scope>
</reference>